<feature type="domain" description="Methyltransferase" evidence="3">
    <location>
        <begin position="108"/>
        <end position="271"/>
    </location>
</feature>
<keyword evidence="5" id="KW-1185">Reference proteome</keyword>
<sequence>MIVISTQSQAVKNPRRVPSSRNLQTSQQVTNFAMTLLMGLILVVAVYFAVAKFQTHIPEYEATLKEVCRTSSLPRLQYKGVESFFEYLLNPDKSFCTSWVDFSKEGETESRVRRDSHYGRYVCANASDDGVGESCLVYYFTVVDDEQFKKDMDKLTCHVHEIVDKLKKEVEESEKSPRRHPWQISEISYDRVLPGGSVKRRRSLKDIVTSLGHVGRKVRFLRADLHGQEWTLLRQVVMNHDIINVHQISIGLHIPLSVNRLTMEERRRYFEDLYQVFKGLACLGYKHVRVEAIETDSSRLVVPEMGGATLPSFYEVHWVKTAPQASGSNDHYVYY</sequence>
<keyword evidence="2" id="KW-0472">Membrane</keyword>
<accession>A0A3R7QJU9</accession>
<comment type="caution">
    <text evidence="4">The sequence shown here is derived from an EMBL/GenBank/DDBJ whole genome shotgun (WGS) entry which is preliminary data.</text>
</comment>
<dbReference type="EMBL" id="QCYY01002519">
    <property type="protein sequence ID" value="ROT69785.1"/>
    <property type="molecule type" value="Genomic_DNA"/>
</dbReference>
<keyword evidence="4" id="KW-0489">Methyltransferase</keyword>
<evidence type="ECO:0000259" key="3">
    <source>
        <dbReference type="Pfam" id="PF13383"/>
    </source>
</evidence>
<dbReference type="GO" id="GO:0008168">
    <property type="term" value="F:methyltransferase activity"/>
    <property type="evidence" value="ECO:0007669"/>
    <property type="project" value="UniProtKB-KW"/>
</dbReference>
<name>A0A3R7QJU9_PENVA</name>
<evidence type="ECO:0000313" key="5">
    <source>
        <dbReference type="Proteomes" id="UP000283509"/>
    </source>
</evidence>
<reference evidence="4 5" key="2">
    <citation type="submission" date="2019-01" db="EMBL/GenBank/DDBJ databases">
        <title>The decoding of complex shrimp genome reveals the adaptation for benthos swimmer, frequently molting mechanism and breeding impact on genome.</title>
        <authorList>
            <person name="Sun Y."/>
            <person name="Gao Y."/>
            <person name="Yu Y."/>
        </authorList>
    </citation>
    <scope>NUCLEOTIDE SEQUENCE [LARGE SCALE GENOMIC DNA]</scope>
    <source>
        <tissue evidence="4">Muscle</tissue>
    </source>
</reference>
<protein>
    <submittedName>
        <fullName evidence="4">Putative methyltransferase-like protein 24-like</fullName>
    </submittedName>
</protein>
<keyword evidence="2" id="KW-1133">Transmembrane helix</keyword>
<feature type="region of interest" description="Disordered" evidence="1">
    <location>
        <begin position="1"/>
        <end position="22"/>
    </location>
</feature>
<evidence type="ECO:0000313" key="4">
    <source>
        <dbReference type="EMBL" id="ROT69785.1"/>
    </source>
</evidence>
<dbReference type="PANTHER" id="PTHR32026:SF10">
    <property type="entry name" value="METHYLTRANSFERASE-LIKE PROTEIN 24-RELATED"/>
    <property type="match status" value="1"/>
</dbReference>
<proteinExistence type="predicted"/>
<evidence type="ECO:0000256" key="2">
    <source>
        <dbReference type="SAM" id="Phobius"/>
    </source>
</evidence>
<dbReference type="AlphaFoldDB" id="A0A3R7QJU9"/>
<dbReference type="GO" id="GO:0032259">
    <property type="term" value="P:methylation"/>
    <property type="evidence" value="ECO:0007669"/>
    <property type="project" value="UniProtKB-KW"/>
</dbReference>
<dbReference type="PANTHER" id="PTHR32026">
    <property type="entry name" value="METHYLTRANSFERASE-LIKE PROTEIN 24"/>
    <property type="match status" value="1"/>
</dbReference>
<dbReference type="InterPro" id="IPR025714">
    <property type="entry name" value="Methyltranfer_dom"/>
</dbReference>
<evidence type="ECO:0000256" key="1">
    <source>
        <dbReference type="SAM" id="MobiDB-lite"/>
    </source>
</evidence>
<gene>
    <name evidence="4" type="ORF">C7M84_012000</name>
</gene>
<feature type="compositionally biased region" description="Polar residues" evidence="1">
    <location>
        <begin position="1"/>
        <end position="11"/>
    </location>
</feature>
<keyword evidence="2" id="KW-0812">Transmembrane</keyword>
<keyword evidence="4" id="KW-0808">Transferase</keyword>
<dbReference type="Proteomes" id="UP000283509">
    <property type="component" value="Unassembled WGS sequence"/>
</dbReference>
<reference evidence="4 5" key="1">
    <citation type="submission" date="2018-04" db="EMBL/GenBank/DDBJ databases">
        <authorList>
            <person name="Zhang X."/>
            <person name="Yuan J."/>
            <person name="Li F."/>
            <person name="Xiang J."/>
        </authorList>
    </citation>
    <scope>NUCLEOTIDE SEQUENCE [LARGE SCALE GENOMIC DNA]</scope>
    <source>
        <tissue evidence="4">Muscle</tissue>
    </source>
</reference>
<dbReference type="OrthoDB" id="6348698at2759"/>
<organism evidence="4 5">
    <name type="scientific">Penaeus vannamei</name>
    <name type="common">Whiteleg shrimp</name>
    <name type="synonym">Litopenaeus vannamei</name>
    <dbReference type="NCBI Taxonomy" id="6689"/>
    <lineage>
        <taxon>Eukaryota</taxon>
        <taxon>Metazoa</taxon>
        <taxon>Ecdysozoa</taxon>
        <taxon>Arthropoda</taxon>
        <taxon>Crustacea</taxon>
        <taxon>Multicrustacea</taxon>
        <taxon>Malacostraca</taxon>
        <taxon>Eumalacostraca</taxon>
        <taxon>Eucarida</taxon>
        <taxon>Decapoda</taxon>
        <taxon>Dendrobranchiata</taxon>
        <taxon>Penaeoidea</taxon>
        <taxon>Penaeidae</taxon>
        <taxon>Penaeus</taxon>
    </lineage>
</organism>
<feature type="transmembrane region" description="Helical" evidence="2">
    <location>
        <begin position="29"/>
        <end position="50"/>
    </location>
</feature>
<dbReference type="InterPro" id="IPR026913">
    <property type="entry name" value="METTL24"/>
</dbReference>
<dbReference type="Pfam" id="PF13383">
    <property type="entry name" value="Methyltransf_22"/>
    <property type="match status" value="1"/>
</dbReference>